<proteinExistence type="predicted"/>
<dbReference type="AlphaFoldDB" id="A0A4Q1CBF5"/>
<dbReference type="EMBL" id="SDHX01000001">
    <property type="protein sequence ID" value="RXK56246.1"/>
    <property type="molecule type" value="Genomic_DNA"/>
</dbReference>
<reference evidence="1 2" key="1">
    <citation type="submission" date="2019-01" db="EMBL/GenBank/DDBJ databases">
        <title>Lacunisphaera sp. strain TWA-58.</title>
        <authorList>
            <person name="Chen W.-M."/>
        </authorList>
    </citation>
    <scope>NUCLEOTIDE SEQUENCE [LARGE SCALE GENOMIC DNA]</scope>
    <source>
        <strain evidence="1 2">TWA-58</strain>
    </source>
</reference>
<sequence length="252" mass="27930">MNFFDANTWVGRWPFSFAAAHTPRSLAGHLKRHGIARALVSPLDAVFAPAPQPANLALLAATKRQRALLPVPVINPSLANWRADLAAVAIDPGVRAVRLLPNYHNYRLNHPAVDELCDALKFLRLCLIIQLQLIDQRHEYHALTIKPVPVGDLANLLRRHPGRPVLASGLLRPDLLKLAPRHPNLLADLSFAEWHDTMEHLLAKVPARQLAFASHTPLLITAAARAKLDTSTLRAAPRRLIASANLQRFLRL</sequence>
<dbReference type="Gene3D" id="3.20.20.140">
    <property type="entry name" value="Metal-dependent hydrolases"/>
    <property type="match status" value="1"/>
</dbReference>
<evidence type="ECO:0008006" key="3">
    <source>
        <dbReference type="Google" id="ProtNLM"/>
    </source>
</evidence>
<keyword evidence="2" id="KW-1185">Reference proteome</keyword>
<organism evidence="1 2">
    <name type="scientific">Oleiharenicola lentus</name>
    <dbReference type="NCBI Taxonomy" id="2508720"/>
    <lineage>
        <taxon>Bacteria</taxon>
        <taxon>Pseudomonadati</taxon>
        <taxon>Verrucomicrobiota</taxon>
        <taxon>Opitutia</taxon>
        <taxon>Opitutales</taxon>
        <taxon>Opitutaceae</taxon>
        <taxon>Oleiharenicola</taxon>
    </lineage>
</organism>
<name>A0A4Q1CBF5_9BACT</name>
<accession>A0A4Q1CBF5</accession>
<evidence type="ECO:0000313" key="2">
    <source>
        <dbReference type="Proteomes" id="UP000290218"/>
    </source>
</evidence>
<evidence type="ECO:0000313" key="1">
    <source>
        <dbReference type="EMBL" id="RXK56246.1"/>
    </source>
</evidence>
<dbReference type="Proteomes" id="UP000290218">
    <property type="component" value="Unassembled WGS sequence"/>
</dbReference>
<dbReference type="OrthoDB" id="9779198at2"/>
<dbReference type="SUPFAM" id="SSF51556">
    <property type="entry name" value="Metallo-dependent hydrolases"/>
    <property type="match status" value="1"/>
</dbReference>
<dbReference type="RefSeq" id="WP_129047612.1">
    <property type="nucleotide sequence ID" value="NZ_SDHX01000001.1"/>
</dbReference>
<protein>
    <recommendedName>
        <fullName evidence="3">Amidohydrolase-related domain-containing protein</fullName>
    </recommendedName>
</protein>
<gene>
    <name evidence="1" type="ORF">ESB00_10335</name>
</gene>
<dbReference type="InterPro" id="IPR032466">
    <property type="entry name" value="Metal_Hydrolase"/>
</dbReference>
<comment type="caution">
    <text evidence="1">The sequence shown here is derived from an EMBL/GenBank/DDBJ whole genome shotgun (WGS) entry which is preliminary data.</text>
</comment>